<name>A0ACB8AF04_9AGAM</name>
<evidence type="ECO:0000313" key="2">
    <source>
        <dbReference type="Proteomes" id="UP000790377"/>
    </source>
</evidence>
<dbReference type="Proteomes" id="UP000790377">
    <property type="component" value="Unassembled WGS sequence"/>
</dbReference>
<reference evidence="1" key="1">
    <citation type="journal article" date="2021" name="New Phytol.">
        <title>Evolutionary innovations through gain and loss of genes in the ectomycorrhizal Boletales.</title>
        <authorList>
            <person name="Wu G."/>
            <person name="Miyauchi S."/>
            <person name="Morin E."/>
            <person name="Kuo A."/>
            <person name="Drula E."/>
            <person name="Varga T."/>
            <person name="Kohler A."/>
            <person name="Feng B."/>
            <person name="Cao Y."/>
            <person name="Lipzen A."/>
            <person name="Daum C."/>
            <person name="Hundley H."/>
            <person name="Pangilinan J."/>
            <person name="Johnson J."/>
            <person name="Barry K."/>
            <person name="LaButti K."/>
            <person name="Ng V."/>
            <person name="Ahrendt S."/>
            <person name="Min B."/>
            <person name="Choi I.G."/>
            <person name="Park H."/>
            <person name="Plett J.M."/>
            <person name="Magnuson J."/>
            <person name="Spatafora J.W."/>
            <person name="Nagy L.G."/>
            <person name="Henrissat B."/>
            <person name="Grigoriev I.V."/>
            <person name="Yang Z.L."/>
            <person name="Xu J."/>
            <person name="Martin F.M."/>
        </authorList>
    </citation>
    <scope>NUCLEOTIDE SEQUENCE</scope>
    <source>
        <strain evidence="1">ATCC 28755</strain>
    </source>
</reference>
<keyword evidence="2" id="KW-1185">Reference proteome</keyword>
<gene>
    <name evidence="1" type="ORF">BJ138DRAFT_1101185</name>
</gene>
<protein>
    <submittedName>
        <fullName evidence="1">60Kd inner membrane protein-domain-containing protein</fullName>
    </submittedName>
</protein>
<accession>A0ACB8AF04</accession>
<sequence length="419" mass="45486">MACSGARLGMRFSGTRIIPLASHQPRTRFISFQALAHLIIALKGNISKFRVSASAKHQKFLCIICEKITSTAQGPLPGATSTPPLPETVPGSTPSNSANFSDGSLPSGTDAADPFVIASSSASEISPLQFGDLAELGLAGWTPAGIIRWSLEILNVTTGMPWFYTIIAGSLLWRFALFPFTIMALRNSAKMLPISQELADLQKEAKELDPNDRLGRQLITLKTQSLHQRHGINPLHSLLAPIVQVTANIGFFFGVKKMCEFPVQQLTVSGVSILPDLTAADPTFILPILSAATVNALVTLSAKDMNFAQSPQLVHMPNGMKVLSVIFIPFMGHLPSGLWLALLTGTIFTTAQTFLLQQSVIRRALKIPQRVPQAMKPATMKQSWNALKPYVQKLIRRDDAARPSKRVIVPLKAPKKNAD</sequence>
<proteinExistence type="predicted"/>
<organism evidence="1 2">
    <name type="scientific">Hygrophoropsis aurantiaca</name>
    <dbReference type="NCBI Taxonomy" id="72124"/>
    <lineage>
        <taxon>Eukaryota</taxon>
        <taxon>Fungi</taxon>
        <taxon>Dikarya</taxon>
        <taxon>Basidiomycota</taxon>
        <taxon>Agaricomycotina</taxon>
        <taxon>Agaricomycetes</taxon>
        <taxon>Agaricomycetidae</taxon>
        <taxon>Boletales</taxon>
        <taxon>Coniophorineae</taxon>
        <taxon>Hygrophoropsidaceae</taxon>
        <taxon>Hygrophoropsis</taxon>
    </lineage>
</organism>
<evidence type="ECO:0000313" key="1">
    <source>
        <dbReference type="EMBL" id="KAH7911293.1"/>
    </source>
</evidence>
<comment type="caution">
    <text evidence="1">The sequence shown here is derived from an EMBL/GenBank/DDBJ whole genome shotgun (WGS) entry which is preliminary data.</text>
</comment>
<dbReference type="EMBL" id="MU267683">
    <property type="protein sequence ID" value="KAH7911293.1"/>
    <property type="molecule type" value="Genomic_DNA"/>
</dbReference>